<feature type="domain" description="AMP-dependent synthetase/ligase" evidence="3">
    <location>
        <begin position="19"/>
        <end position="368"/>
    </location>
</feature>
<dbReference type="PANTHER" id="PTHR24096">
    <property type="entry name" value="LONG-CHAIN-FATTY-ACID--COA LIGASE"/>
    <property type="match status" value="1"/>
</dbReference>
<dbReference type="GO" id="GO:0016405">
    <property type="term" value="F:CoA-ligase activity"/>
    <property type="evidence" value="ECO:0007669"/>
    <property type="project" value="TreeGrafter"/>
</dbReference>
<dbReference type="Pfam" id="PF13193">
    <property type="entry name" value="AMP-binding_C"/>
    <property type="match status" value="1"/>
</dbReference>
<dbReference type="CDD" id="cd05936">
    <property type="entry name" value="FC-FACS_FadD_like"/>
    <property type="match status" value="1"/>
</dbReference>
<feature type="domain" description="AMP-binding enzyme C-terminal" evidence="4">
    <location>
        <begin position="418"/>
        <end position="493"/>
    </location>
</feature>
<dbReference type="GeneID" id="42308339"/>
<evidence type="ECO:0000259" key="3">
    <source>
        <dbReference type="Pfam" id="PF00501"/>
    </source>
</evidence>
<evidence type="ECO:0000256" key="2">
    <source>
        <dbReference type="ARBA" id="ARBA00022598"/>
    </source>
</evidence>
<dbReference type="FunFam" id="3.30.300.30:FF:000008">
    <property type="entry name" value="2,3-dihydroxybenzoate-AMP ligase"/>
    <property type="match status" value="1"/>
</dbReference>
<dbReference type="NCBIfam" id="NF004837">
    <property type="entry name" value="PRK06187.1"/>
    <property type="match status" value="1"/>
</dbReference>
<accession>A0A1G8HKK4</accession>
<evidence type="ECO:0000259" key="4">
    <source>
        <dbReference type="Pfam" id="PF13193"/>
    </source>
</evidence>
<evidence type="ECO:0000256" key="1">
    <source>
        <dbReference type="ARBA" id="ARBA00006432"/>
    </source>
</evidence>
<evidence type="ECO:0000313" key="5">
    <source>
        <dbReference type="EMBL" id="SDI07041.1"/>
    </source>
</evidence>
<dbReference type="InterPro" id="IPR025110">
    <property type="entry name" value="AMP-bd_C"/>
</dbReference>
<dbReference type="RefSeq" id="WP_200894951.1">
    <property type="nucleotide sequence ID" value="NZ_BJOA01000004.1"/>
</dbReference>
<reference evidence="5 6" key="1">
    <citation type="submission" date="2016-10" db="EMBL/GenBank/DDBJ databases">
        <authorList>
            <person name="de Groot N.N."/>
        </authorList>
    </citation>
    <scope>NUCLEOTIDE SEQUENCE [LARGE SCALE GENOMIC DNA]</scope>
    <source>
        <strain evidence="5 6">DSM 2895</strain>
    </source>
</reference>
<gene>
    <name evidence="5" type="ORF">SAMN04487909_101437</name>
</gene>
<dbReference type="Proteomes" id="UP000182836">
    <property type="component" value="Unassembled WGS sequence"/>
</dbReference>
<dbReference type="EMBL" id="FNED01000001">
    <property type="protein sequence ID" value="SDI07041.1"/>
    <property type="molecule type" value="Genomic_DNA"/>
</dbReference>
<dbReference type="InterPro" id="IPR042099">
    <property type="entry name" value="ANL_N_sf"/>
</dbReference>
<dbReference type="PROSITE" id="PS00455">
    <property type="entry name" value="AMP_BINDING"/>
    <property type="match status" value="1"/>
</dbReference>
<dbReference type="InterPro" id="IPR020845">
    <property type="entry name" value="AMP-binding_CS"/>
</dbReference>
<proteinExistence type="inferred from homology"/>
<sequence>MVLEEIKGLHFGNFYLKHSQPSDTALLYHDITVTYGELDQNIRQYATYLQQNGIKAGDVVALSCYNTPEFIYVYFAVARLGAIIVPLNLTLTMEEITYIIRNANTKAMFVHENILTKLHVSSEQLQAALGLQSVFVINADTSAAIAALETVEMMEVNPRTISTLLYTSGTTGKPKGAMLSHENLMANAASCNRLLKLNANDVFMCVLPMFHTFGFTTSVLLPLYAGAAIDIHEAFQPKEIMQSLVQNHVTVFCGVPAMYVVLAQALRSGKAEFPDLRLAVCGGSPMPVEVLNLFNHQYNVPLVEGYGLTEASPVVSLNPLDGEKKPGSIGKPLPDVEVRIIDEKGNELPAGEEGEILVKGPNVMQGYHGMPEATKETIVDGWLHTGDIAYIDNEGYIFIVDRKKDIIITRGLNVYPREIEEALYRHPSILEAAVIGVPDPVKGEVVKAFVVPKEGETLDRRSVLDFLKPHLANYKIPRFVEITESLPKNAAGKILKKELRNLPH</sequence>
<organism evidence="5 6">
    <name type="scientific">Aneurinibacillus migulanus</name>
    <name type="common">Bacillus migulanus</name>
    <dbReference type="NCBI Taxonomy" id="47500"/>
    <lineage>
        <taxon>Bacteria</taxon>
        <taxon>Bacillati</taxon>
        <taxon>Bacillota</taxon>
        <taxon>Bacilli</taxon>
        <taxon>Bacillales</taxon>
        <taxon>Paenibacillaceae</taxon>
        <taxon>Aneurinibacillus group</taxon>
        <taxon>Aneurinibacillus</taxon>
    </lineage>
</organism>
<dbReference type="AlphaFoldDB" id="A0A1G8HKK4"/>
<dbReference type="SUPFAM" id="SSF56801">
    <property type="entry name" value="Acetyl-CoA synthetase-like"/>
    <property type="match status" value="1"/>
</dbReference>
<dbReference type="Pfam" id="PF00501">
    <property type="entry name" value="AMP-binding"/>
    <property type="match status" value="1"/>
</dbReference>
<protein>
    <submittedName>
        <fullName evidence="5">Long-chain acyl-CoA synthetase</fullName>
    </submittedName>
</protein>
<dbReference type="InterPro" id="IPR000873">
    <property type="entry name" value="AMP-dep_synth/lig_dom"/>
</dbReference>
<name>A0A1G8HKK4_ANEMI</name>
<evidence type="ECO:0000313" key="6">
    <source>
        <dbReference type="Proteomes" id="UP000182836"/>
    </source>
</evidence>
<dbReference type="InterPro" id="IPR045851">
    <property type="entry name" value="AMP-bd_C_sf"/>
</dbReference>
<keyword evidence="2" id="KW-0436">Ligase</keyword>
<dbReference type="Gene3D" id="3.40.50.12780">
    <property type="entry name" value="N-terminal domain of ligase-like"/>
    <property type="match status" value="1"/>
</dbReference>
<comment type="similarity">
    <text evidence="1">Belongs to the ATP-dependent AMP-binding enzyme family.</text>
</comment>
<dbReference type="Gene3D" id="3.30.300.30">
    <property type="match status" value="1"/>
</dbReference>